<evidence type="ECO:0000256" key="9">
    <source>
        <dbReference type="HAMAP-Rule" id="MF_00179"/>
    </source>
</evidence>
<dbReference type="Pfam" id="PF00925">
    <property type="entry name" value="GTP_cyclohydro2"/>
    <property type="match status" value="1"/>
</dbReference>
<feature type="binding site" evidence="9">
    <location>
        <position position="67"/>
    </location>
    <ligand>
        <name>Zn(2+)</name>
        <dbReference type="ChEBI" id="CHEBI:29105"/>
        <note>catalytic</note>
    </ligand>
</feature>
<feature type="binding site" evidence="9">
    <location>
        <position position="54"/>
    </location>
    <ligand>
        <name>Zn(2+)</name>
        <dbReference type="ChEBI" id="CHEBI:29105"/>
        <note>catalytic</note>
    </ligand>
</feature>
<feature type="active site" description="Nucleophile" evidence="9">
    <location>
        <position position="128"/>
    </location>
</feature>
<evidence type="ECO:0000256" key="8">
    <source>
        <dbReference type="ARBA" id="ARBA00049295"/>
    </source>
</evidence>
<reference evidence="11 12" key="1">
    <citation type="submission" date="2020-03" db="EMBL/GenBank/DDBJ databases">
        <title>Complete genome sequence of Orbus sp. IPMB12 (BCRC 80908).</title>
        <authorList>
            <person name="Lo W.-S."/>
            <person name="Chang T.-H."/>
            <person name="Kuo C.-H."/>
        </authorList>
    </citation>
    <scope>NUCLEOTIDE SEQUENCE [LARGE SCALE GENOMIC DNA]</scope>
    <source>
        <strain evidence="11 12">IPMB12</strain>
    </source>
</reference>
<evidence type="ECO:0000256" key="7">
    <source>
        <dbReference type="ARBA" id="ARBA00023134"/>
    </source>
</evidence>
<dbReference type="Proteomes" id="UP000501168">
    <property type="component" value="Chromosome"/>
</dbReference>
<keyword evidence="2 9" id="KW-0686">Riboflavin biosynthesis</keyword>
<dbReference type="GO" id="GO:0005829">
    <property type="term" value="C:cytosol"/>
    <property type="evidence" value="ECO:0007669"/>
    <property type="project" value="TreeGrafter"/>
</dbReference>
<organism evidence="11 12">
    <name type="scientific">Zophobihabitans entericus</name>
    <dbReference type="NCBI Taxonomy" id="1635327"/>
    <lineage>
        <taxon>Bacteria</taxon>
        <taxon>Pseudomonadati</taxon>
        <taxon>Pseudomonadota</taxon>
        <taxon>Gammaproteobacteria</taxon>
        <taxon>Orbales</taxon>
        <taxon>Orbaceae</taxon>
        <taxon>Zophobihabitans</taxon>
    </lineage>
</organism>
<comment type="catalytic activity">
    <reaction evidence="8 9">
        <text>GTP + 4 H2O = 2,5-diamino-6-hydroxy-4-(5-phosphoribosylamino)-pyrimidine + formate + 2 phosphate + 3 H(+)</text>
        <dbReference type="Rhea" id="RHEA:23704"/>
        <dbReference type="ChEBI" id="CHEBI:15377"/>
        <dbReference type="ChEBI" id="CHEBI:15378"/>
        <dbReference type="ChEBI" id="CHEBI:15740"/>
        <dbReference type="ChEBI" id="CHEBI:37565"/>
        <dbReference type="ChEBI" id="CHEBI:43474"/>
        <dbReference type="ChEBI" id="CHEBI:58614"/>
        <dbReference type="EC" id="3.5.4.25"/>
    </reaction>
</comment>
<feature type="binding site" evidence="9">
    <location>
        <position position="149"/>
    </location>
    <ligand>
        <name>GTP</name>
        <dbReference type="ChEBI" id="CHEBI:37565"/>
    </ligand>
</feature>
<protein>
    <recommendedName>
        <fullName evidence="9">GTP cyclohydrolase-2</fullName>
        <ecNumber evidence="9">3.5.4.25</ecNumber>
    </recommendedName>
    <alternativeName>
        <fullName evidence="9">GTP cyclohydrolase II</fullName>
    </alternativeName>
</protein>
<name>A0A6G9IBK1_9GAMM</name>
<dbReference type="InParanoid" id="A0A6G9IBK1"/>
<evidence type="ECO:0000256" key="1">
    <source>
        <dbReference type="ARBA" id="ARBA00004853"/>
    </source>
</evidence>
<dbReference type="EMBL" id="CP050253">
    <property type="protein sequence ID" value="QIQ21199.1"/>
    <property type="molecule type" value="Genomic_DNA"/>
</dbReference>
<keyword evidence="12" id="KW-1185">Reference proteome</keyword>
<dbReference type="HAMAP" id="MF_00179">
    <property type="entry name" value="RibA"/>
    <property type="match status" value="1"/>
</dbReference>
<keyword evidence="6 9" id="KW-0862">Zinc</keyword>
<gene>
    <name evidence="9 11" type="primary">ribA</name>
    <name evidence="11" type="ORF">IPMB12_05595</name>
</gene>
<dbReference type="Gene3D" id="3.40.50.10990">
    <property type="entry name" value="GTP cyclohydrolase II"/>
    <property type="match status" value="1"/>
</dbReference>
<feature type="binding site" evidence="9">
    <location>
        <begin position="49"/>
        <end position="53"/>
    </location>
    <ligand>
        <name>GTP</name>
        <dbReference type="ChEBI" id="CHEBI:37565"/>
    </ligand>
</feature>
<dbReference type="GO" id="GO:0003935">
    <property type="term" value="F:GTP cyclohydrolase II activity"/>
    <property type="evidence" value="ECO:0007669"/>
    <property type="project" value="UniProtKB-UniRule"/>
</dbReference>
<evidence type="ECO:0000256" key="3">
    <source>
        <dbReference type="ARBA" id="ARBA00022723"/>
    </source>
</evidence>
<comment type="pathway">
    <text evidence="1 9">Cofactor biosynthesis; riboflavin biosynthesis; 5-amino-6-(D-ribitylamino)uracil from GTP: step 1/4.</text>
</comment>
<evidence type="ECO:0000259" key="10">
    <source>
        <dbReference type="Pfam" id="PF00925"/>
    </source>
</evidence>
<dbReference type="UniPathway" id="UPA00275">
    <property type="reaction ID" value="UER00400"/>
</dbReference>
<dbReference type="NCBIfam" id="TIGR00505">
    <property type="entry name" value="ribA"/>
    <property type="match status" value="1"/>
</dbReference>
<feature type="domain" description="GTP cyclohydrolase II" evidence="10">
    <location>
        <begin position="5"/>
        <end position="170"/>
    </location>
</feature>
<feature type="binding site" evidence="9">
    <location>
        <begin position="92"/>
        <end position="94"/>
    </location>
    <ligand>
        <name>GTP</name>
        <dbReference type="ChEBI" id="CHEBI:37565"/>
    </ligand>
</feature>
<dbReference type="NCBIfam" id="NF001591">
    <property type="entry name" value="PRK00393.1"/>
    <property type="match status" value="1"/>
</dbReference>
<proteinExistence type="inferred from homology"/>
<dbReference type="InterPro" id="IPR032677">
    <property type="entry name" value="GTP_cyclohydro_II"/>
</dbReference>
<dbReference type="KEGG" id="orb:IPMB12_05595"/>
<keyword evidence="7 9" id="KW-0342">GTP-binding</keyword>
<accession>A0A6G9IBK1</accession>
<dbReference type="EC" id="3.5.4.25" evidence="9"/>
<evidence type="ECO:0000256" key="4">
    <source>
        <dbReference type="ARBA" id="ARBA00022741"/>
    </source>
</evidence>
<evidence type="ECO:0000313" key="12">
    <source>
        <dbReference type="Proteomes" id="UP000501168"/>
    </source>
</evidence>
<feature type="binding site" evidence="9">
    <location>
        <position position="70"/>
    </location>
    <ligand>
        <name>GTP</name>
        <dbReference type="ChEBI" id="CHEBI:37565"/>
    </ligand>
</feature>
<dbReference type="AlphaFoldDB" id="A0A6G9IBK1"/>
<dbReference type="RefSeq" id="WP_166915756.1">
    <property type="nucleotide sequence ID" value="NZ_CP050253.1"/>
</dbReference>
<dbReference type="SUPFAM" id="SSF142695">
    <property type="entry name" value="RibA-like"/>
    <property type="match status" value="1"/>
</dbReference>
<dbReference type="CDD" id="cd00641">
    <property type="entry name" value="GTP_cyclohydro2"/>
    <property type="match status" value="1"/>
</dbReference>
<comment type="similarity">
    <text evidence="9">Belongs to the GTP cyclohydrolase II family.</text>
</comment>
<feature type="binding site" evidence="9">
    <location>
        <position position="65"/>
    </location>
    <ligand>
        <name>Zn(2+)</name>
        <dbReference type="ChEBI" id="CHEBI:29105"/>
        <note>catalytic</note>
    </ligand>
</feature>
<feature type="active site" description="Proton acceptor" evidence="9">
    <location>
        <position position="126"/>
    </location>
</feature>
<evidence type="ECO:0000256" key="5">
    <source>
        <dbReference type="ARBA" id="ARBA00022801"/>
    </source>
</evidence>
<dbReference type="FunCoup" id="A0A6G9IBK1">
    <property type="interactions" value="120"/>
</dbReference>
<dbReference type="PANTHER" id="PTHR21327:SF18">
    <property type="entry name" value="3,4-DIHYDROXY-2-BUTANONE 4-PHOSPHATE SYNTHASE"/>
    <property type="match status" value="1"/>
</dbReference>
<dbReference type="GO" id="GO:0008270">
    <property type="term" value="F:zinc ion binding"/>
    <property type="evidence" value="ECO:0007669"/>
    <property type="project" value="UniProtKB-UniRule"/>
</dbReference>
<dbReference type="InterPro" id="IPR000926">
    <property type="entry name" value="RibA"/>
</dbReference>
<sequence>MKLKRVAQAKLPTPWGEFLMVGFQELATGKDHVALVFGDISEDKPILTRVHSECLTGDALFSLRCDCGFQLKASLEQIAKNGQGILLYHRQEGRNIGLLNKIRAYALQDTGLDTVEANHQLGFAADERDFTICADMLELLNVKQIRLLTNNPEKIRVLTEAGIKITERIPLEVGENPSNEHYLETKVLKMGHLLHLHPTGK</sequence>
<dbReference type="PANTHER" id="PTHR21327">
    <property type="entry name" value="GTP CYCLOHYDROLASE II-RELATED"/>
    <property type="match status" value="1"/>
</dbReference>
<dbReference type="GO" id="GO:0009231">
    <property type="term" value="P:riboflavin biosynthetic process"/>
    <property type="evidence" value="ECO:0007669"/>
    <property type="project" value="UniProtKB-UniRule"/>
</dbReference>
<evidence type="ECO:0000256" key="2">
    <source>
        <dbReference type="ARBA" id="ARBA00022619"/>
    </source>
</evidence>
<keyword evidence="3 9" id="KW-0479">Metal-binding</keyword>
<dbReference type="GO" id="GO:0005525">
    <property type="term" value="F:GTP binding"/>
    <property type="evidence" value="ECO:0007669"/>
    <property type="project" value="UniProtKB-KW"/>
</dbReference>
<evidence type="ECO:0000256" key="6">
    <source>
        <dbReference type="ARBA" id="ARBA00022833"/>
    </source>
</evidence>
<dbReference type="FunFam" id="3.40.50.10990:FF:000002">
    <property type="entry name" value="GTP cyclohydrolase-2"/>
    <property type="match status" value="1"/>
</dbReference>
<evidence type="ECO:0000313" key="11">
    <source>
        <dbReference type="EMBL" id="QIQ21199.1"/>
    </source>
</evidence>
<dbReference type="InterPro" id="IPR036144">
    <property type="entry name" value="RibA-like_sf"/>
</dbReference>
<feature type="binding site" evidence="9">
    <location>
        <position position="154"/>
    </location>
    <ligand>
        <name>GTP</name>
        <dbReference type="ChEBI" id="CHEBI:37565"/>
    </ligand>
</feature>
<keyword evidence="5 9" id="KW-0378">Hydrolase</keyword>
<keyword evidence="4 9" id="KW-0547">Nucleotide-binding</keyword>
<comment type="function">
    <text evidence="9">Catalyzes the conversion of GTP to 2,5-diamino-6-ribosylamino-4(3H)-pyrimidinone 5'-phosphate (DARP), formate and pyrophosphate.</text>
</comment>
<comment type="cofactor">
    <cofactor evidence="9">
        <name>Zn(2+)</name>
        <dbReference type="ChEBI" id="CHEBI:29105"/>
    </cofactor>
    <text evidence="9">Binds 1 zinc ion per subunit.</text>
</comment>
<feature type="binding site" evidence="9">
    <location>
        <position position="114"/>
    </location>
    <ligand>
        <name>GTP</name>
        <dbReference type="ChEBI" id="CHEBI:37565"/>
    </ligand>
</feature>